<keyword evidence="2" id="KW-1185">Reference proteome</keyword>
<name>A0ABW0QR00_9GAMM</name>
<evidence type="ECO:0008006" key="3">
    <source>
        <dbReference type="Google" id="ProtNLM"/>
    </source>
</evidence>
<proteinExistence type="predicted"/>
<dbReference type="RefSeq" id="WP_377321932.1">
    <property type="nucleotide sequence ID" value="NZ_JBHSNF010000004.1"/>
</dbReference>
<reference evidence="2" key="1">
    <citation type="journal article" date="2019" name="Int. J. Syst. Evol. Microbiol.">
        <title>The Global Catalogue of Microorganisms (GCM) 10K type strain sequencing project: providing services to taxonomists for standard genome sequencing and annotation.</title>
        <authorList>
            <consortium name="The Broad Institute Genomics Platform"/>
            <consortium name="The Broad Institute Genome Sequencing Center for Infectious Disease"/>
            <person name="Wu L."/>
            <person name="Ma J."/>
        </authorList>
    </citation>
    <scope>NUCLEOTIDE SEQUENCE [LARGE SCALE GENOMIC DNA]</scope>
    <source>
        <strain evidence="2">CGMCC 1.16619</strain>
    </source>
</reference>
<sequence length="83" mass="8935">MKLLREFSRLCVAGMRAASGRRAAVPCAFNVTVPAPLARSANDDSAVAVTELPRVTAVGVSTRRREPASFLKAVRHRRMGSGR</sequence>
<gene>
    <name evidence="1" type="ORF">ACFPPA_16590</name>
</gene>
<dbReference type="EMBL" id="JBHSNF010000004">
    <property type="protein sequence ID" value="MFC5527361.1"/>
    <property type="molecule type" value="Genomic_DNA"/>
</dbReference>
<organism evidence="1 2">
    <name type="scientific">Rhodanobacter ginsengisoli</name>
    <dbReference type="NCBI Taxonomy" id="418646"/>
    <lineage>
        <taxon>Bacteria</taxon>
        <taxon>Pseudomonadati</taxon>
        <taxon>Pseudomonadota</taxon>
        <taxon>Gammaproteobacteria</taxon>
        <taxon>Lysobacterales</taxon>
        <taxon>Rhodanobacteraceae</taxon>
        <taxon>Rhodanobacter</taxon>
    </lineage>
</organism>
<accession>A0ABW0QR00</accession>
<comment type="caution">
    <text evidence="1">The sequence shown here is derived from an EMBL/GenBank/DDBJ whole genome shotgun (WGS) entry which is preliminary data.</text>
</comment>
<dbReference type="Proteomes" id="UP001596114">
    <property type="component" value="Unassembled WGS sequence"/>
</dbReference>
<evidence type="ECO:0000313" key="1">
    <source>
        <dbReference type="EMBL" id="MFC5527361.1"/>
    </source>
</evidence>
<protein>
    <recommendedName>
        <fullName evidence="3">Secreted protein</fullName>
    </recommendedName>
</protein>
<evidence type="ECO:0000313" key="2">
    <source>
        <dbReference type="Proteomes" id="UP001596114"/>
    </source>
</evidence>